<dbReference type="PANTHER" id="PTHR43401">
    <property type="entry name" value="L-THREONINE 3-DEHYDROGENASE"/>
    <property type="match status" value="1"/>
</dbReference>
<dbReference type="GO" id="GO:0051262">
    <property type="term" value="P:protein tetramerization"/>
    <property type="evidence" value="ECO:0007669"/>
    <property type="project" value="UniProtKB-ARBA"/>
</dbReference>
<reference evidence="8 9" key="1">
    <citation type="journal article" date="2011" name="J. Bacteriol.">
        <title>Complete genome sequence of the thermoacidophilic crenarchaeon Thermoproteus uzoniensis 768-20.</title>
        <authorList>
            <person name="Mardanov A.V."/>
            <person name="Gumerov V.M."/>
            <person name="Beletsky A.V."/>
            <person name="Prokofeva M.I."/>
            <person name="Bonch-Osmolovskaya E.A."/>
            <person name="Ravin N.V."/>
            <person name="Skryabin K.G."/>
        </authorList>
    </citation>
    <scope>NUCLEOTIDE SEQUENCE [LARGE SCALE GENOMIC DNA]</scope>
    <source>
        <strain evidence="8 9">768-20</strain>
    </source>
</reference>
<keyword evidence="1 6" id="KW-0479">Metal-binding</keyword>
<dbReference type="CDD" id="cd08259">
    <property type="entry name" value="Zn_ADH5"/>
    <property type="match status" value="1"/>
</dbReference>
<dbReference type="InterPro" id="IPR020843">
    <property type="entry name" value="ER"/>
</dbReference>
<evidence type="ECO:0000256" key="3">
    <source>
        <dbReference type="ARBA" id="ARBA00022857"/>
    </source>
</evidence>
<evidence type="ECO:0000259" key="7">
    <source>
        <dbReference type="SMART" id="SM00829"/>
    </source>
</evidence>
<keyword evidence="9" id="KW-1185">Reference proteome</keyword>
<accession>F2L599</accession>
<dbReference type="PANTHER" id="PTHR43401:SF4">
    <property type="entry name" value="D-ARABINOSE 1-DEHYDROGENASE (NADP(+))"/>
    <property type="match status" value="1"/>
</dbReference>
<keyword evidence="3" id="KW-0521">NADP</keyword>
<dbReference type="KEGG" id="tuz:TUZN_2066"/>
<dbReference type="InterPro" id="IPR036291">
    <property type="entry name" value="NAD(P)-bd_dom_sf"/>
</dbReference>
<evidence type="ECO:0000256" key="5">
    <source>
        <dbReference type="ARBA" id="ARBA00023277"/>
    </source>
</evidence>
<dbReference type="GO" id="GO:0030554">
    <property type="term" value="F:adenyl nucleotide binding"/>
    <property type="evidence" value="ECO:0007669"/>
    <property type="project" value="UniProtKB-ARBA"/>
</dbReference>
<sequence>MRKAIYMRAARFYGPGKPLAIEEVPRPSPGPGEVLVRVKAAGVCHTELHFLDGILNLGVMPITLGHEIAGVVEEVGPGVDDPKPGDRVIVYYYVGCGRCRHCLRGEENLCENPKAEYGFITDGGYAEYVKVPARNAVKLPDNIPFEQAAPIGCSVTTAIHATKRARPEMGEYVAVYGVGAVGFALIQYNKLIGAKVIAIGRSERKLALARELGADYVINARSEDVVRKALEITGGRGVDVVYELVGVKETMDNSLKMLAKRGRLVLIGYWRDKLEANPLDLVVKEAVITASVGNTLEELIEAVRLVSEGKIKVVVDRVVGLSKINEELERLRRGEVVGRVVINPEAP</sequence>
<evidence type="ECO:0000256" key="2">
    <source>
        <dbReference type="ARBA" id="ARBA00022833"/>
    </source>
</evidence>
<dbReference type="InterPro" id="IPR013149">
    <property type="entry name" value="ADH-like_C"/>
</dbReference>
<dbReference type="GO" id="GO:0043168">
    <property type="term" value="F:anion binding"/>
    <property type="evidence" value="ECO:0007669"/>
    <property type="project" value="UniProtKB-ARBA"/>
</dbReference>
<dbReference type="EMBL" id="CP002590">
    <property type="protein sequence ID" value="AEA13524.1"/>
    <property type="molecule type" value="Genomic_DNA"/>
</dbReference>
<comment type="similarity">
    <text evidence="6">Belongs to the zinc-containing alcohol dehydrogenase family.</text>
</comment>
<dbReference type="PROSITE" id="PS00059">
    <property type="entry name" value="ADH_ZINC"/>
    <property type="match status" value="1"/>
</dbReference>
<dbReference type="Pfam" id="PF00107">
    <property type="entry name" value="ADH_zinc_N"/>
    <property type="match status" value="1"/>
</dbReference>
<keyword evidence="4" id="KW-0560">Oxidoreductase</keyword>
<name>F2L599_THEU7</name>
<evidence type="ECO:0000313" key="8">
    <source>
        <dbReference type="EMBL" id="AEA13524.1"/>
    </source>
</evidence>
<gene>
    <name evidence="8" type="ordered locus">TUZN_2066</name>
</gene>
<dbReference type="SMART" id="SM00829">
    <property type="entry name" value="PKS_ER"/>
    <property type="match status" value="1"/>
</dbReference>
<dbReference type="GO" id="GO:0008270">
    <property type="term" value="F:zinc ion binding"/>
    <property type="evidence" value="ECO:0007669"/>
    <property type="project" value="InterPro"/>
</dbReference>
<dbReference type="GO" id="GO:0016491">
    <property type="term" value="F:oxidoreductase activity"/>
    <property type="evidence" value="ECO:0007669"/>
    <property type="project" value="UniProtKB-KW"/>
</dbReference>
<keyword evidence="2 6" id="KW-0862">Zinc</keyword>
<keyword evidence="5" id="KW-0119">Carbohydrate metabolism</keyword>
<feature type="domain" description="Enoyl reductase (ER)" evidence="7">
    <location>
        <begin position="14"/>
        <end position="342"/>
    </location>
</feature>
<protein>
    <submittedName>
        <fullName evidence="8">Alcohol dehydrogenase GroES domain protein</fullName>
    </submittedName>
</protein>
<organism evidence="8 9">
    <name type="scientific">Thermoproteus uzoniensis (strain 768-20)</name>
    <dbReference type="NCBI Taxonomy" id="999630"/>
    <lineage>
        <taxon>Archaea</taxon>
        <taxon>Thermoproteota</taxon>
        <taxon>Thermoprotei</taxon>
        <taxon>Thermoproteales</taxon>
        <taxon>Thermoproteaceae</taxon>
        <taxon>Thermoproteus</taxon>
    </lineage>
</organism>
<comment type="cofactor">
    <cofactor evidence="6">
        <name>Zn(2+)</name>
        <dbReference type="ChEBI" id="CHEBI:29105"/>
    </cofactor>
</comment>
<evidence type="ECO:0000256" key="6">
    <source>
        <dbReference type="RuleBase" id="RU361277"/>
    </source>
</evidence>
<proteinExistence type="inferred from homology"/>
<dbReference type="InterPro" id="IPR002328">
    <property type="entry name" value="ADH_Zn_CS"/>
</dbReference>
<reference key="2">
    <citation type="submission" date="2011-03" db="EMBL/GenBank/DDBJ databases">
        <title>Complete genome sequence of the thermoacidophilic crenarchaeon Thermoproteus uzoniensis 768-20.</title>
        <authorList>
            <person name="Mardanov A.V."/>
            <person name="Gumerov V.M."/>
            <person name="Beletsky A.V."/>
            <person name="Prokofeva M.I."/>
            <person name="Bonch-Osmolovskaya E.A."/>
            <person name="Ravin N.V."/>
            <person name="Skryabin K.G."/>
        </authorList>
    </citation>
    <scope>NUCLEOTIDE SEQUENCE</scope>
    <source>
        <strain>768-20</strain>
    </source>
</reference>
<dbReference type="InterPro" id="IPR011032">
    <property type="entry name" value="GroES-like_sf"/>
</dbReference>
<dbReference type="Proteomes" id="UP000008138">
    <property type="component" value="Chromosome"/>
</dbReference>
<dbReference type="Pfam" id="PF08240">
    <property type="entry name" value="ADH_N"/>
    <property type="match status" value="1"/>
</dbReference>
<dbReference type="STRING" id="999630.TUZN_2066"/>
<evidence type="ECO:0000256" key="4">
    <source>
        <dbReference type="ARBA" id="ARBA00023002"/>
    </source>
</evidence>
<evidence type="ECO:0000256" key="1">
    <source>
        <dbReference type="ARBA" id="ARBA00022723"/>
    </source>
</evidence>
<dbReference type="Gene3D" id="3.90.180.10">
    <property type="entry name" value="Medium-chain alcohol dehydrogenases, catalytic domain"/>
    <property type="match status" value="1"/>
</dbReference>
<dbReference type="HOGENOM" id="CLU_026673_11_2_2"/>
<dbReference type="InterPro" id="IPR013154">
    <property type="entry name" value="ADH-like_N"/>
</dbReference>
<dbReference type="SUPFAM" id="SSF50129">
    <property type="entry name" value="GroES-like"/>
    <property type="match status" value="1"/>
</dbReference>
<dbReference type="InterPro" id="IPR050129">
    <property type="entry name" value="Zn_alcohol_dh"/>
</dbReference>
<dbReference type="eggNOG" id="arCOG01455">
    <property type="taxonomic scope" value="Archaea"/>
</dbReference>
<dbReference type="SUPFAM" id="SSF51735">
    <property type="entry name" value="NAD(P)-binding Rossmann-fold domains"/>
    <property type="match status" value="1"/>
</dbReference>
<evidence type="ECO:0000313" key="9">
    <source>
        <dbReference type="Proteomes" id="UP000008138"/>
    </source>
</evidence>
<dbReference type="AlphaFoldDB" id="F2L599"/>